<feature type="domain" description="Smr" evidence="2">
    <location>
        <begin position="564"/>
        <end position="640"/>
    </location>
</feature>
<evidence type="ECO:0000313" key="3">
    <source>
        <dbReference type="EMBL" id="EDR11852.1"/>
    </source>
</evidence>
<feature type="region of interest" description="Disordered" evidence="1">
    <location>
        <begin position="93"/>
        <end position="171"/>
    </location>
</feature>
<dbReference type="GeneID" id="6073310"/>
<dbReference type="SUPFAM" id="SSF160443">
    <property type="entry name" value="SMR domain-like"/>
    <property type="match status" value="1"/>
</dbReference>
<accession>B0D0N2</accession>
<protein>
    <submittedName>
        <fullName evidence="3">Predicted protein</fullName>
    </submittedName>
</protein>
<organism evidence="4">
    <name type="scientific">Laccaria bicolor (strain S238N-H82 / ATCC MYA-4686)</name>
    <name type="common">Bicoloured deceiver</name>
    <name type="synonym">Laccaria laccata var. bicolor</name>
    <dbReference type="NCBI Taxonomy" id="486041"/>
    <lineage>
        <taxon>Eukaryota</taxon>
        <taxon>Fungi</taxon>
        <taxon>Dikarya</taxon>
        <taxon>Basidiomycota</taxon>
        <taxon>Agaricomycotina</taxon>
        <taxon>Agaricomycetes</taxon>
        <taxon>Agaricomycetidae</taxon>
        <taxon>Agaricales</taxon>
        <taxon>Agaricineae</taxon>
        <taxon>Hydnangiaceae</taxon>
        <taxon>Laccaria</taxon>
    </lineage>
</organism>
<dbReference type="OrthoDB" id="3231855at2759"/>
<dbReference type="InterPro" id="IPR053020">
    <property type="entry name" value="Smr_domain_protein"/>
</dbReference>
<feature type="compositionally biased region" description="Basic residues" evidence="1">
    <location>
        <begin position="94"/>
        <end position="107"/>
    </location>
</feature>
<dbReference type="EMBL" id="DS547095">
    <property type="protein sequence ID" value="EDR11852.1"/>
    <property type="molecule type" value="Genomic_DNA"/>
</dbReference>
<dbReference type="InterPro" id="IPR002625">
    <property type="entry name" value="Smr_dom"/>
</dbReference>
<dbReference type="Gene3D" id="3.30.1370.110">
    <property type="match status" value="1"/>
</dbReference>
<gene>
    <name evidence="3" type="ORF">LACBIDRAFT_313719</name>
</gene>
<reference evidence="3 4" key="1">
    <citation type="journal article" date="2008" name="Nature">
        <title>The genome of Laccaria bicolor provides insights into mycorrhizal symbiosis.</title>
        <authorList>
            <person name="Martin F."/>
            <person name="Aerts A."/>
            <person name="Ahren D."/>
            <person name="Brun A."/>
            <person name="Danchin E.G.J."/>
            <person name="Duchaussoy F."/>
            <person name="Gibon J."/>
            <person name="Kohler A."/>
            <person name="Lindquist E."/>
            <person name="Pereda V."/>
            <person name="Salamov A."/>
            <person name="Shapiro H.J."/>
            <person name="Wuyts J."/>
            <person name="Blaudez D."/>
            <person name="Buee M."/>
            <person name="Brokstein P."/>
            <person name="Canbaeck B."/>
            <person name="Cohen D."/>
            <person name="Courty P.E."/>
            <person name="Coutinho P.M."/>
            <person name="Delaruelle C."/>
            <person name="Detter J.C."/>
            <person name="Deveau A."/>
            <person name="DiFazio S."/>
            <person name="Duplessis S."/>
            <person name="Fraissinet-Tachet L."/>
            <person name="Lucic E."/>
            <person name="Frey-Klett P."/>
            <person name="Fourrey C."/>
            <person name="Feussner I."/>
            <person name="Gay G."/>
            <person name="Grimwood J."/>
            <person name="Hoegger P.J."/>
            <person name="Jain P."/>
            <person name="Kilaru S."/>
            <person name="Labbe J."/>
            <person name="Lin Y.C."/>
            <person name="Legue V."/>
            <person name="Le Tacon F."/>
            <person name="Marmeisse R."/>
            <person name="Melayah D."/>
            <person name="Montanini B."/>
            <person name="Muratet M."/>
            <person name="Nehls U."/>
            <person name="Niculita-Hirzel H."/>
            <person name="Oudot-Le Secq M.P."/>
            <person name="Peter M."/>
            <person name="Quesneville H."/>
            <person name="Rajashekar B."/>
            <person name="Reich M."/>
            <person name="Rouhier N."/>
            <person name="Schmutz J."/>
            <person name="Yin T."/>
            <person name="Chalot M."/>
            <person name="Henrissat B."/>
            <person name="Kuees U."/>
            <person name="Lucas S."/>
            <person name="Van de Peer Y."/>
            <person name="Podila G.K."/>
            <person name="Polle A."/>
            <person name="Pukkila P.J."/>
            <person name="Richardson P.M."/>
            <person name="Rouze P."/>
            <person name="Sanders I.R."/>
            <person name="Stajich J.E."/>
            <person name="Tunlid A."/>
            <person name="Tuskan G."/>
            <person name="Grigoriev I.V."/>
        </authorList>
    </citation>
    <scope>NUCLEOTIDE SEQUENCE [LARGE SCALE GENOMIC DNA]</scope>
    <source>
        <strain evidence="4">S238N-H82 / ATCC MYA-4686</strain>
    </source>
</reference>
<evidence type="ECO:0000313" key="4">
    <source>
        <dbReference type="Proteomes" id="UP000001194"/>
    </source>
</evidence>
<dbReference type="KEGG" id="lbc:LACBIDRAFT_313719"/>
<dbReference type="STRING" id="486041.B0D0N2"/>
<feature type="compositionally biased region" description="Basic and acidic residues" evidence="1">
    <location>
        <begin position="489"/>
        <end position="507"/>
    </location>
</feature>
<feature type="region of interest" description="Disordered" evidence="1">
    <location>
        <begin position="195"/>
        <end position="221"/>
    </location>
</feature>
<proteinExistence type="predicted"/>
<evidence type="ECO:0000259" key="2">
    <source>
        <dbReference type="PROSITE" id="PS50828"/>
    </source>
</evidence>
<sequence length="641" mass="69959">MDLSLSILTGLGLRLFLHNQLLGNLSPVLLGLWEGVVVHQLSSRSSTPVDHYLAYGLRLTVDLFVSANITRLAMVVLWTALGVIVSESMTPGRTLRHAAKRERRQKKSTTLPSHIRVYHTPDPVQPHSSTPPFLPAQPPQSATPQHPAERPASPPSFFLHGGSEGFSPSPIPVQLQLIESPPTARPPSGLASFLEREAESGSPPSKPVHLATPPESAPSDGIELQNTPNRLSTIAEMPSREEITPPNPELVVEEVNVIQETRNGGTFYAPSATMTAVPIPVPNASIQYVQMRSKWHHDEDVDTAAPYSQPRTNHTLMHVPNATTRRMWESDSPTPFETRDELRTPGPSSPEWGPGVETDLDNDELQTPIADKHTVGELSPLVLDEQLKASEQGSSQQVSFGTIAARLTQATGLQAPASTEFTILQAPEVIPSALLRNDVAAEPAKESDAPDDDNVPDPDPGALSDPETLHTEGDESSILSSPAPTKLTRKAEKFREDAKNEEKERSRLDAEWRLALSESRITDALKLKGKLRESEARVLKLHQSAARRHYAARNIYAKQKPDTIDVHGLRPGEAIEKTESALRMALERGQGSLRVIVGKGLHSAGGRAILKAVVQREMERQKIPCRVDVRNTGVLILSLPP</sequence>
<dbReference type="SMART" id="SM00463">
    <property type="entry name" value="SMR"/>
    <property type="match status" value="1"/>
</dbReference>
<feature type="region of interest" description="Disordered" evidence="1">
    <location>
        <begin position="303"/>
        <end position="362"/>
    </location>
</feature>
<dbReference type="PROSITE" id="PS50828">
    <property type="entry name" value="SMR"/>
    <property type="match status" value="1"/>
</dbReference>
<evidence type="ECO:0000256" key="1">
    <source>
        <dbReference type="SAM" id="MobiDB-lite"/>
    </source>
</evidence>
<dbReference type="HOGENOM" id="CLU_428974_0_0_1"/>
<dbReference type="AlphaFoldDB" id="B0D0N2"/>
<dbReference type="PANTHER" id="PTHR47417">
    <property type="entry name" value="SMR DOMAIN-CONTAINING PROTEIN YPL199C"/>
    <property type="match status" value="1"/>
</dbReference>
<dbReference type="InParanoid" id="B0D0N2"/>
<dbReference type="Proteomes" id="UP000001194">
    <property type="component" value="Unassembled WGS sequence"/>
</dbReference>
<dbReference type="PANTHER" id="PTHR47417:SF1">
    <property type="entry name" value="SMR DOMAIN-CONTAINING PROTEIN YPL199C"/>
    <property type="match status" value="1"/>
</dbReference>
<keyword evidence="4" id="KW-1185">Reference proteome</keyword>
<dbReference type="InterPro" id="IPR036063">
    <property type="entry name" value="Smr_dom_sf"/>
</dbReference>
<dbReference type="RefSeq" id="XP_001877749.1">
    <property type="nucleotide sequence ID" value="XM_001877714.1"/>
</dbReference>
<dbReference type="Pfam" id="PF01713">
    <property type="entry name" value="Smr"/>
    <property type="match status" value="1"/>
</dbReference>
<name>B0D0N2_LACBS</name>
<feature type="region of interest" description="Disordered" evidence="1">
    <location>
        <begin position="442"/>
        <end position="507"/>
    </location>
</feature>